<gene>
    <name evidence="1" type="ORF">H9L13_11715</name>
</gene>
<dbReference type="RefSeq" id="WP_187537850.1">
    <property type="nucleotide sequence ID" value="NZ_CP060718.1"/>
</dbReference>
<name>A0A7G9SHD6_9SPHN</name>
<evidence type="ECO:0000313" key="2">
    <source>
        <dbReference type="Proteomes" id="UP000515971"/>
    </source>
</evidence>
<sequence>MARKAIALAPELSDGHYALGFNLISALDFTGGWVEYQRAIAIPGCSTRNMVSVANFLAQIGHSRRADALWNQANARDPLDPSVARSRGYLLVRRGAYQEALAVIEKLMADEPTSTNVRNGLAAALLLSGRYADAARAADQLPHEHPNWFVIRSVAAARTGDRAQAAAILAAMRQKAGDSAHYQYAQMLSQMGDRDGAMAELEASYRARDPGLGFLPTDEHLKPLRGDPRFASLIARLSFPKP</sequence>
<accession>A0A7G9SHD6</accession>
<dbReference type="EMBL" id="CP060718">
    <property type="protein sequence ID" value="QNN67261.1"/>
    <property type="molecule type" value="Genomic_DNA"/>
</dbReference>
<dbReference type="InterPro" id="IPR011990">
    <property type="entry name" value="TPR-like_helical_dom_sf"/>
</dbReference>
<evidence type="ECO:0000313" key="1">
    <source>
        <dbReference type="EMBL" id="QNN67261.1"/>
    </source>
</evidence>
<dbReference type="Pfam" id="PF14559">
    <property type="entry name" value="TPR_19"/>
    <property type="match status" value="1"/>
</dbReference>
<dbReference type="Proteomes" id="UP000515971">
    <property type="component" value="Chromosome"/>
</dbReference>
<dbReference type="Gene3D" id="1.25.40.10">
    <property type="entry name" value="Tetratricopeptide repeat domain"/>
    <property type="match status" value="1"/>
</dbReference>
<dbReference type="AlphaFoldDB" id="A0A7G9SHD6"/>
<dbReference type="SUPFAM" id="SSF48452">
    <property type="entry name" value="TPR-like"/>
    <property type="match status" value="1"/>
</dbReference>
<organism evidence="1 2">
    <name type="scientific">Sphingomonas lutea</name>
    <dbReference type="NCBI Taxonomy" id="1045317"/>
    <lineage>
        <taxon>Bacteria</taxon>
        <taxon>Pseudomonadati</taxon>
        <taxon>Pseudomonadota</taxon>
        <taxon>Alphaproteobacteria</taxon>
        <taxon>Sphingomonadales</taxon>
        <taxon>Sphingomonadaceae</taxon>
        <taxon>Sphingomonas</taxon>
    </lineage>
</organism>
<reference evidence="1 2" key="1">
    <citation type="submission" date="2020-08" db="EMBL/GenBank/DDBJ databases">
        <title>Genome sequence of Sphingomonas lutea KCTC 23642T.</title>
        <authorList>
            <person name="Hyun D.-W."/>
            <person name="Bae J.-W."/>
        </authorList>
    </citation>
    <scope>NUCLEOTIDE SEQUENCE [LARGE SCALE GENOMIC DNA]</scope>
    <source>
        <strain evidence="1 2">KCTC 23642</strain>
    </source>
</reference>
<proteinExistence type="predicted"/>
<dbReference type="KEGG" id="slut:H9L13_11715"/>
<keyword evidence="2" id="KW-1185">Reference proteome</keyword>
<protein>
    <submittedName>
        <fullName evidence="1">Tetratricopeptide repeat protein</fullName>
    </submittedName>
</protein>